<dbReference type="SMART" id="SM00028">
    <property type="entry name" value="TPR"/>
    <property type="match status" value="2"/>
</dbReference>
<dbReference type="Gene3D" id="1.25.40.10">
    <property type="entry name" value="Tetratricopeptide repeat domain"/>
    <property type="match status" value="1"/>
</dbReference>
<reference evidence="3" key="1">
    <citation type="journal article" date="2014" name="Int. J. Syst. Evol. Microbiol.">
        <title>Complete genome of a new Firmicutes species belonging to the dominant human colonic microbiota ('Ruminococcus bicirculans') reveals two chromosomes and a selective capacity to utilize plant glucans.</title>
        <authorList>
            <consortium name="NISC Comparative Sequencing Program"/>
            <person name="Wegmann U."/>
            <person name="Louis P."/>
            <person name="Goesmann A."/>
            <person name="Henrissat B."/>
            <person name="Duncan S.H."/>
            <person name="Flint H.J."/>
        </authorList>
    </citation>
    <scope>NUCLEOTIDE SEQUENCE</scope>
    <source>
        <strain evidence="3">CGMCC 4.5581</strain>
    </source>
</reference>
<evidence type="ECO:0000313" key="3">
    <source>
        <dbReference type="EMBL" id="GGL58833.1"/>
    </source>
</evidence>
<evidence type="ECO:0000313" key="4">
    <source>
        <dbReference type="EMBL" id="NIH68632.1"/>
    </source>
</evidence>
<proteinExistence type="predicted"/>
<accession>A0A846LQT6</accession>
<reference evidence="6" key="2">
    <citation type="journal article" date="2019" name="Int. J. Syst. Evol. Microbiol.">
        <title>The Global Catalogue of Microorganisms (GCM) 10K type strain sequencing project: providing services to taxonomists for standard genome sequencing and annotation.</title>
        <authorList>
            <consortium name="The Broad Institute Genomics Platform"/>
            <consortium name="The Broad Institute Genome Sequencing Center for Infectious Disease"/>
            <person name="Wu L."/>
            <person name="Ma J."/>
        </authorList>
    </citation>
    <scope>NUCLEOTIDE SEQUENCE [LARGE SCALE GENOMIC DNA]</scope>
    <source>
        <strain evidence="6">CGMCC 4.5581</strain>
    </source>
</reference>
<dbReference type="AlphaFoldDB" id="A0A846LQT6"/>
<dbReference type="RefSeq" id="WP_166755819.1">
    <property type="nucleotide sequence ID" value="NZ_BAABJU010000023.1"/>
</dbReference>
<evidence type="ECO:0000259" key="2">
    <source>
        <dbReference type="Pfam" id="PF12770"/>
    </source>
</evidence>
<dbReference type="Pfam" id="PF12770">
    <property type="entry name" value="CHAT"/>
    <property type="match status" value="1"/>
</dbReference>
<evidence type="ECO:0000313" key="5">
    <source>
        <dbReference type="Proteomes" id="UP000552836"/>
    </source>
</evidence>
<dbReference type="Proteomes" id="UP000648663">
    <property type="component" value="Unassembled WGS sequence"/>
</dbReference>
<feature type="region of interest" description="Disordered" evidence="1">
    <location>
        <begin position="885"/>
        <end position="911"/>
    </location>
</feature>
<evidence type="ECO:0000313" key="6">
    <source>
        <dbReference type="Proteomes" id="UP000648663"/>
    </source>
</evidence>
<dbReference type="EMBL" id="BMMI01000002">
    <property type="protein sequence ID" value="GGL58833.1"/>
    <property type="molecule type" value="Genomic_DNA"/>
</dbReference>
<organism evidence="4 5">
    <name type="scientific">Modestobacter marinus</name>
    <dbReference type="NCBI Taxonomy" id="477641"/>
    <lineage>
        <taxon>Bacteria</taxon>
        <taxon>Bacillati</taxon>
        <taxon>Actinomycetota</taxon>
        <taxon>Actinomycetes</taxon>
        <taxon>Geodermatophilales</taxon>
        <taxon>Geodermatophilaceae</taxon>
        <taxon>Modestobacter</taxon>
    </lineage>
</organism>
<dbReference type="EMBL" id="JAAMPA010000001">
    <property type="protein sequence ID" value="NIH68632.1"/>
    <property type="molecule type" value="Genomic_DNA"/>
</dbReference>
<keyword evidence="6" id="KW-1185">Reference proteome</keyword>
<reference evidence="4 5" key="3">
    <citation type="submission" date="2020-02" db="EMBL/GenBank/DDBJ databases">
        <title>Sequencing the genomes of 1000 actinobacteria strains.</title>
        <authorList>
            <person name="Klenk H.-P."/>
        </authorList>
    </citation>
    <scope>NUCLEOTIDE SEQUENCE [LARGE SCALE GENOMIC DNA]</scope>
    <source>
        <strain evidence="4 5">DSM 45201</strain>
    </source>
</reference>
<evidence type="ECO:0000256" key="1">
    <source>
        <dbReference type="SAM" id="MobiDB-lite"/>
    </source>
</evidence>
<name>A0A846LQT6_9ACTN</name>
<sequence>MGAAEDRREATAALSLVQVDPRRAGQLAAALLDRARARGDHATAAVAGRAAGLAALHTADLDTAAQHLRGSVRSARLAGSPQLAGEARMSLAAVLLRRGEGRAGLRTLDGALTELSGVEHARALAQRGSLHQQLGRLDAALADYRLALPALRRAGDWVWVQRVHGNVAVLDVYRSQLTAAAAELREAEQVCLRHGLDLDLAFVCDNLGFLHLRRGDVPAALHWQAEAERRLGHLGAPVGTVLVDRCELLLSLRLVTEAKEHATRAIEEFRRLHREISVPEAQLLLAEASLLDRDLAGAESAARAALHAFTRQRRPERAALARYVVQRCRLARAGGQVSVAELARTAARLDDAGWTAQAQDARISAARLALARGRVGRAEELLRTVAPGHRRGPVELRARAWHARALLELAAGRRAPALAALRTGVRLVEEHQATLGAADLRTSASVHRTELVDLGLHEALAGGRPRQVLAWAERGRATALLMRPVRPPEDPDLAQLLAELRATAHAVQEHRGDPRVLDGLTRRQGALERAVRDHVRAAGGGTRTQHRPGPDRLAAALGEAALVEFVEHRGQLAAVTLADGRARLTRLGSTDAVRELSQHVPHALRRLSRHSGTALREARDAAALTVLRETAGELDERLLRALPAQVAGRPLVVVPTPSLQSVNWPSLPSCAGRAVTVSPSAALWYRAATAPPRHGGVLVAAGPGLPAAPAEAAAVAELHPTATLLVGPGATVASVRAGIGRSAVAHVAAHGHLRADNPLFSSLQLSDGPLTVYDLDSLAEVPRLVVLAACDGGSSAVCAGAELLGLAAGFLTLGTSALIAPIGPVCDGAVADLMVELHGHLRDGLLPAAALARVQQDAAGGSPGTLAAAAGLLCLGAGTSPSSLPRAVSGGPAAGGDGTPRAGVTPVAAGA</sequence>
<dbReference type="InterPro" id="IPR019734">
    <property type="entry name" value="TPR_rpt"/>
</dbReference>
<dbReference type="InterPro" id="IPR024983">
    <property type="entry name" value="CHAT_dom"/>
</dbReference>
<comment type="caution">
    <text evidence="4">The sequence shown here is derived from an EMBL/GenBank/DDBJ whole genome shotgun (WGS) entry which is preliminary data.</text>
</comment>
<dbReference type="InterPro" id="IPR011990">
    <property type="entry name" value="TPR-like_helical_dom_sf"/>
</dbReference>
<dbReference type="SUPFAM" id="SSF48452">
    <property type="entry name" value="TPR-like"/>
    <property type="match status" value="1"/>
</dbReference>
<feature type="domain" description="CHAT" evidence="2">
    <location>
        <begin position="629"/>
        <end position="860"/>
    </location>
</feature>
<reference evidence="3" key="4">
    <citation type="submission" date="2024-05" db="EMBL/GenBank/DDBJ databases">
        <authorList>
            <person name="Sun Q."/>
            <person name="Zhou Y."/>
        </authorList>
    </citation>
    <scope>NUCLEOTIDE SEQUENCE</scope>
    <source>
        <strain evidence="3">CGMCC 4.5581</strain>
    </source>
</reference>
<dbReference type="Proteomes" id="UP000552836">
    <property type="component" value="Unassembled WGS sequence"/>
</dbReference>
<gene>
    <name evidence="4" type="ORF">FB380_003078</name>
    <name evidence="3" type="ORF">GCM10011589_13540</name>
</gene>
<protein>
    <submittedName>
        <fullName evidence="3">CHAT domain-containing protein</fullName>
    </submittedName>
    <submittedName>
        <fullName evidence="4">Tetratricopeptide (TPR) repeat protein</fullName>
    </submittedName>
</protein>